<dbReference type="InterPro" id="IPR033134">
    <property type="entry name" value="Asp/Glu_racemase_AS_2"/>
</dbReference>
<dbReference type="PROSITE" id="PS00923">
    <property type="entry name" value="ASP_GLU_RACEMASE_1"/>
    <property type="match status" value="1"/>
</dbReference>
<dbReference type="InterPro" id="IPR015942">
    <property type="entry name" value="Asp/Glu/hydantoin_racemase"/>
</dbReference>
<evidence type="ECO:0000256" key="7">
    <source>
        <dbReference type="HAMAP-Rule" id="MF_00258"/>
    </source>
</evidence>
<keyword evidence="4 7" id="KW-0573">Peptidoglycan synthesis</keyword>
<dbReference type="GO" id="GO:0008360">
    <property type="term" value="P:regulation of cell shape"/>
    <property type="evidence" value="ECO:0007669"/>
    <property type="project" value="UniProtKB-KW"/>
</dbReference>
<reference evidence="8 9" key="1">
    <citation type="journal article" date="2019" name="Front. Microbiol.">
        <title>Thermoanaerosceptrum fracticalcis gen. nov. sp. nov., a Novel Fumarate-Fermenting Microorganism From a Deep Fractured Carbonate Aquifer of the US Great Basin.</title>
        <authorList>
            <person name="Hamilton-Brehm S.D."/>
            <person name="Stewart L.E."/>
            <person name="Zavarin M."/>
            <person name="Caldwell M."/>
            <person name="Lawson P.A."/>
            <person name="Onstott T.C."/>
            <person name="Grzymski J."/>
            <person name="Neveux I."/>
            <person name="Lollar B.S."/>
            <person name="Russell C.E."/>
            <person name="Moser D.P."/>
        </authorList>
    </citation>
    <scope>NUCLEOTIDE SEQUENCE [LARGE SCALE GENOMIC DNA]</scope>
    <source>
        <strain evidence="8 9">DRI-13</strain>
    </source>
</reference>
<evidence type="ECO:0000256" key="4">
    <source>
        <dbReference type="ARBA" id="ARBA00022984"/>
    </source>
</evidence>
<protein>
    <recommendedName>
        <fullName evidence="2 7">Glutamate racemase</fullName>
        <ecNumber evidence="2 7">5.1.1.3</ecNumber>
    </recommendedName>
</protein>
<dbReference type="OrthoDB" id="9801055at2"/>
<dbReference type="GO" id="GO:0008881">
    <property type="term" value="F:glutamate racemase activity"/>
    <property type="evidence" value="ECO:0007669"/>
    <property type="project" value="UniProtKB-UniRule"/>
</dbReference>
<keyword evidence="3 7" id="KW-0133">Cell shape</keyword>
<dbReference type="Gene3D" id="3.40.50.1860">
    <property type="match status" value="2"/>
</dbReference>
<dbReference type="Pfam" id="PF01177">
    <property type="entry name" value="Asp_Glu_race"/>
    <property type="match status" value="1"/>
</dbReference>
<comment type="pathway">
    <text evidence="7">Cell wall biogenesis; peptidoglycan biosynthesis.</text>
</comment>
<dbReference type="Proteomes" id="UP000515847">
    <property type="component" value="Chromosome"/>
</dbReference>
<feature type="binding site" evidence="7">
    <location>
        <begin position="42"/>
        <end position="43"/>
    </location>
    <ligand>
        <name>substrate</name>
    </ligand>
</feature>
<feature type="binding site" evidence="7">
    <location>
        <begin position="185"/>
        <end position="186"/>
    </location>
    <ligand>
        <name>substrate</name>
    </ligand>
</feature>
<keyword evidence="9" id="KW-1185">Reference proteome</keyword>
<gene>
    <name evidence="7" type="primary">murI</name>
    <name evidence="8" type="ORF">BR63_15465</name>
</gene>
<dbReference type="KEGG" id="tfr:BR63_15465"/>
<comment type="catalytic activity">
    <reaction evidence="1 7">
        <text>L-glutamate = D-glutamate</text>
        <dbReference type="Rhea" id="RHEA:12813"/>
        <dbReference type="ChEBI" id="CHEBI:29985"/>
        <dbReference type="ChEBI" id="CHEBI:29986"/>
        <dbReference type="EC" id="5.1.1.3"/>
    </reaction>
</comment>
<organism evidence="8 9">
    <name type="scientific">Thermanaerosceptrum fracticalcis</name>
    <dbReference type="NCBI Taxonomy" id="1712410"/>
    <lineage>
        <taxon>Bacteria</taxon>
        <taxon>Bacillati</taxon>
        <taxon>Bacillota</taxon>
        <taxon>Clostridia</taxon>
        <taxon>Eubacteriales</taxon>
        <taxon>Peptococcaceae</taxon>
        <taxon>Thermanaerosceptrum</taxon>
    </lineage>
</organism>
<evidence type="ECO:0000256" key="2">
    <source>
        <dbReference type="ARBA" id="ARBA00013090"/>
    </source>
</evidence>
<dbReference type="NCBIfam" id="TIGR00067">
    <property type="entry name" value="glut_race"/>
    <property type="match status" value="1"/>
</dbReference>
<feature type="active site" description="Proton donor/acceptor" evidence="7">
    <location>
        <position position="73"/>
    </location>
</feature>
<evidence type="ECO:0000313" key="9">
    <source>
        <dbReference type="Proteomes" id="UP000515847"/>
    </source>
</evidence>
<sequence>MELSPIGVFDSGVGGLTVIRELETQLPQENYIYYADTAHVPYGSRDPQELKGFAQTITAFLVEQGCKMIVIACNTSTSLAYEELVSRFAVPIIGVIEPGVDGALKVSKNEKIGIIGTLATVNSGAYQRIIKKKNPQAEVVAVPCPRFVPLVEEGQVEGPEVDETAQMYLKPLQETGVDTLILGCTHYPFLRPVIERIMGKGVNIIDPAWETVRRAGLSLQNLGLVNCNEDKQSPIFYASGDPESFRKTGSRFLGRDLGNVRGISLS</sequence>
<dbReference type="PANTHER" id="PTHR21198:SF2">
    <property type="entry name" value="GLUTAMATE RACEMASE"/>
    <property type="match status" value="1"/>
</dbReference>
<dbReference type="FunFam" id="3.40.50.1860:FF:000001">
    <property type="entry name" value="Glutamate racemase"/>
    <property type="match status" value="1"/>
</dbReference>
<keyword evidence="5 7" id="KW-0413">Isomerase</keyword>
<keyword evidence="6 7" id="KW-0961">Cell wall biogenesis/degradation</keyword>
<accession>A0A7G6E8R4</accession>
<evidence type="ECO:0000256" key="3">
    <source>
        <dbReference type="ARBA" id="ARBA00022960"/>
    </source>
</evidence>
<comment type="similarity">
    <text evidence="7">Belongs to the aspartate/glutamate racemases family.</text>
</comment>
<dbReference type="SUPFAM" id="SSF53681">
    <property type="entry name" value="Aspartate/glutamate racemase"/>
    <property type="match status" value="2"/>
</dbReference>
<dbReference type="InterPro" id="IPR001920">
    <property type="entry name" value="Asp/Glu_race"/>
</dbReference>
<dbReference type="UniPathway" id="UPA00219"/>
<feature type="binding site" evidence="7">
    <location>
        <begin position="10"/>
        <end position="11"/>
    </location>
    <ligand>
        <name>substrate</name>
    </ligand>
</feature>
<feature type="binding site" evidence="7">
    <location>
        <begin position="74"/>
        <end position="75"/>
    </location>
    <ligand>
        <name>substrate</name>
    </ligand>
</feature>
<dbReference type="PANTHER" id="PTHR21198">
    <property type="entry name" value="GLUTAMATE RACEMASE"/>
    <property type="match status" value="1"/>
</dbReference>
<dbReference type="EC" id="5.1.1.3" evidence="2 7"/>
<evidence type="ECO:0000256" key="5">
    <source>
        <dbReference type="ARBA" id="ARBA00023235"/>
    </source>
</evidence>
<name>A0A7G6E8R4_THEFR</name>
<dbReference type="GO" id="GO:0009252">
    <property type="term" value="P:peptidoglycan biosynthetic process"/>
    <property type="evidence" value="ECO:0007669"/>
    <property type="project" value="UniProtKB-UniRule"/>
</dbReference>
<dbReference type="InterPro" id="IPR018187">
    <property type="entry name" value="Asp/Glu_racemase_AS_1"/>
</dbReference>
<dbReference type="GO" id="GO:0071555">
    <property type="term" value="P:cell wall organization"/>
    <property type="evidence" value="ECO:0007669"/>
    <property type="project" value="UniProtKB-KW"/>
</dbReference>
<evidence type="ECO:0000256" key="6">
    <source>
        <dbReference type="ARBA" id="ARBA00023316"/>
    </source>
</evidence>
<dbReference type="PROSITE" id="PS00924">
    <property type="entry name" value="ASP_GLU_RACEMASE_2"/>
    <property type="match status" value="1"/>
</dbReference>
<evidence type="ECO:0000313" key="8">
    <source>
        <dbReference type="EMBL" id="QNB48468.1"/>
    </source>
</evidence>
<feature type="active site" description="Proton donor/acceptor" evidence="7">
    <location>
        <position position="184"/>
    </location>
</feature>
<proteinExistence type="inferred from homology"/>
<comment type="function">
    <text evidence="7">Provides the (R)-glutamate required for cell wall biosynthesis.</text>
</comment>
<dbReference type="AlphaFoldDB" id="A0A7G6E8R4"/>
<evidence type="ECO:0000256" key="1">
    <source>
        <dbReference type="ARBA" id="ARBA00001602"/>
    </source>
</evidence>
<dbReference type="InterPro" id="IPR004391">
    <property type="entry name" value="Glu_race"/>
</dbReference>
<dbReference type="HAMAP" id="MF_00258">
    <property type="entry name" value="Glu_racemase"/>
    <property type="match status" value="1"/>
</dbReference>
<dbReference type="EMBL" id="CP045798">
    <property type="protein sequence ID" value="QNB48468.1"/>
    <property type="molecule type" value="Genomic_DNA"/>
</dbReference>